<dbReference type="AlphaFoldDB" id="A0A505D2S3"/>
<name>A0A505D2S3_9ACTN</name>
<dbReference type="EMBL" id="VCHX02000181">
    <property type="protein sequence ID" value="TPQ17994.1"/>
    <property type="molecule type" value="Genomic_DNA"/>
</dbReference>
<accession>A0A505D2S3</accession>
<sequence>MLTALVQGAVSSDANATGDAPGGSEGPGEPKGTFGLRLLDAPVVRRDDPRAYTSVVDHLNPGATIERRVEVANKSPKPLRVSLYAAAASIKNGKFTFAAGRSKNELSEWTSLDRPVLTLPPESRETARFRIQVPRWASRGERYAVIWAEVASSGKGNIKLVNRVGTRLYLDVGPGGEPPSAFRIEKLTPARSGEGKPQLTAQVRNTGERALEMSGKLWLSKGPAGLSAGPYLVARGTTLAPGDTGSVTAALDDQLPNGPWKAKLTLASGRVRETATATVSFPSPGMWGASIAPDIANFRQWPPLLSWGLAAMTAILAALGVRRLKWRRAQRRS</sequence>
<dbReference type="OrthoDB" id="3212949at2"/>
<feature type="transmembrane region" description="Helical" evidence="2">
    <location>
        <begin position="304"/>
        <end position="324"/>
    </location>
</feature>
<comment type="caution">
    <text evidence="3">The sequence shown here is derived from an EMBL/GenBank/DDBJ whole genome shotgun (WGS) entry which is preliminary data.</text>
</comment>
<keyword evidence="4" id="KW-1185">Reference proteome</keyword>
<reference evidence="3 4" key="1">
    <citation type="submission" date="2019-06" db="EMBL/GenBank/DDBJ databases">
        <title>Streptomyces sporangiiformans sp. nov., a novel actinomycete isolated from soil in Mount Song.</title>
        <authorList>
            <person name="Han L."/>
        </authorList>
    </citation>
    <scope>NUCLEOTIDE SEQUENCE [LARGE SCALE GENOMIC DNA]</scope>
    <source>
        <strain evidence="3 4">NEAU-SSA 1</strain>
    </source>
</reference>
<evidence type="ECO:0000313" key="3">
    <source>
        <dbReference type="EMBL" id="TPQ17994.1"/>
    </source>
</evidence>
<keyword evidence="2" id="KW-1133">Transmembrane helix</keyword>
<feature type="region of interest" description="Disordered" evidence="1">
    <location>
        <begin position="10"/>
        <end position="35"/>
    </location>
</feature>
<dbReference type="Proteomes" id="UP000317378">
    <property type="component" value="Unassembled WGS sequence"/>
</dbReference>
<keyword evidence="2" id="KW-0812">Transmembrane</keyword>
<evidence type="ECO:0000256" key="2">
    <source>
        <dbReference type="SAM" id="Phobius"/>
    </source>
</evidence>
<keyword evidence="2" id="KW-0472">Membrane</keyword>
<evidence type="ECO:0000313" key="4">
    <source>
        <dbReference type="Proteomes" id="UP000317378"/>
    </source>
</evidence>
<organism evidence="3 4">
    <name type="scientific">Streptomyces sporangiiformans</name>
    <dbReference type="NCBI Taxonomy" id="2315329"/>
    <lineage>
        <taxon>Bacteria</taxon>
        <taxon>Bacillati</taxon>
        <taxon>Actinomycetota</taxon>
        <taxon>Actinomycetes</taxon>
        <taxon>Kitasatosporales</taxon>
        <taxon>Streptomycetaceae</taxon>
        <taxon>Streptomyces</taxon>
    </lineage>
</organism>
<evidence type="ECO:0008006" key="5">
    <source>
        <dbReference type="Google" id="ProtNLM"/>
    </source>
</evidence>
<proteinExistence type="predicted"/>
<evidence type="ECO:0000256" key="1">
    <source>
        <dbReference type="SAM" id="MobiDB-lite"/>
    </source>
</evidence>
<protein>
    <recommendedName>
        <fullName evidence="5">Peptidase</fullName>
    </recommendedName>
</protein>
<gene>
    <name evidence="3" type="ORF">FGD71_033765</name>
</gene>